<dbReference type="GO" id="GO:0016887">
    <property type="term" value="F:ATP hydrolysis activity"/>
    <property type="evidence" value="ECO:0007669"/>
    <property type="project" value="InterPro"/>
</dbReference>
<name>A0A4D6HD81_9EURY</name>
<dbReference type="STRING" id="1457250.GCA_000755225_00659"/>
<evidence type="ECO:0000256" key="2">
    <source>
        <dbReference type="ARBA" id="ARBA00022741"/>
    </source>
</evidence>
<dbReference type="OrthoDB" id="147168at2157"/>
<dbReference type="PANTHER" id="PTHR23073">
    <property type="entry name" value="26S PROTEASOME REGULATORY SUBUNIT"/>
    <property type="match status" value="1"/>
</dbReference>
<feature type="region of interest" description="Disordered" evidence="4">
    <location>
        <begin position="692"/>
        <end position="738"/>
    </location>
</feature>
<organism evidence="6 7">
    <name type="scientific">Halapricum salinum</name>
    <dbReference type="NCBI Taxonomy" id="1457250"/>
    <lineage>
        <taxon>Archaea</taxon>
        <taxon>Methanobacteriati</taxon>
        <taxon>Methanobacteriota</taxon>
        <taxon>Stenosarchaea group</taxon>
        <taxon>Halobacteria</taxon>
        <taxon>Halobacteriales</taxon>
        <taxon>Haloarculaceae</taxon>
        <taxon>Halapricum</taxon>
    </lineage>
</organism>
<dbReference type="InterPro" id="IPR054472">
    <property type="entry name" value="WHD"/>
</dbReference>
<evidence type="ECO:0000256" key="3">
    <source>
        <dbReference type="ARBA" id="ARBA00022840"/>
    </source>
</evidence>
<sequence>MTYENTQAHLDAELDRIDAILDAYERREDPGTAELDTDDRPPMSTTSFSTDPDRIPLALPEDDREEIRALATDIDEECRDTDEATLRLGRLAEGFGLSRRELDVFLLALAPQLDADTGYRYERLDSAGGARRLTVGHVRALFGITSDETTAAATLVGDHSPLHQHELLTTEPGPERYPDDRTARIGVEKRVLSYLEGDAGLDPELSDIAGLETPETVMDDLRIEPELRQHLDTIADREEPAIHYFYGPVGSERLRAVKALAENQLLRADLGAVLDRDLLDRLHREAVLQDCPLVLTNADAALDADSESLGSIVAKLADLDHDLYLLGTGQWTPTSDVQKREYELLEFSKPDFDLRRELWKEHADTFATDVDIDVLASTFELTQGGIDDAIQTARAISDDGLLDRHALVEGCKAQSASGLEDLAERIEPSAAWEEIVLPDKTERQLREVAAHVKHRGTVYESWGFEERFSRGTGVVSMFAGPSGTGKTLAAEIIATDAGMDIYQINLSSVVSKYIGETEEKLEEIFAAARDSNAILLFDEADAVFGERAEVSDATDRYANAEVNYLLQRLESYDGVVLMTTNYESNIDTAFKRRIHQTVSFKRPDEEARAAIWKVTFPEQTPTENLDYQFLASLELTGGNIRNAAQTAAILAAEDGGAVQMDHVLSAIKREYDKLGKLLDPTDFEEYQALLDGDDSESKQPEGGQNSPADELTNGTGKTAAETDDTETQTGEEPATPEDVVREFVTLLSEGNGEAAHDLYHPRALADEIPIKQQQIREHKQFEIASDIERVRELNGRRVVQFDRILWEDHETVVYELRKDEGQWRIFDFGLKRERNLHIG</sequence>
<keyword evidence="7" id="KW-1185">Reference proteome</keyword>
<dbReference type="InterPro" id="IPR003959">
    <property type="entry name" value="ATPase_AAA_core"/>
</dbReference>
<evidence type="ECO:0000256" key="4">
    <source>
        <dbReference type="SAM" id="MobiDB-lite"/>
    </source>
</evidence>
<dbReference type="InterPro" id="IPR027417">
    <property type="entry name" value="P-loop_NTPase"/>
</dbReference>
<dbReference type="CDD" id="cd19481">
    <property type="entry name" value="RecA-like_protease"/>
    <property type="match status" value="1"/>
</dbReference>
<comment type="similarity">
    <text evidence="1">Belongs to the AAA ATPase family.</text>
</comment>
<dbReference type="SUPFAM" id="SSF52540">
    <property type="entry name" value="P-loop containing nucleoside triphosphate hydrolases"/>
    <property type="match status" value="1"/>
</dbReference>
<accession>A0A4D6HD81</accession>
<gene>
    <name evidence="6" type="ORF">DV733_11160</name>
</gene>
<dbReference type="GeneID" id="39848430"/>
<feature type="domain" description="AAA+ ATPase" evidence="5">
    <location>
        <begin position="472"/>
        <end position="604"/>
    </location>
</feature>
<dbReference type="Gene3D" id="3.40.50.300">
    <property type="entry name" value="P-loop containing nucleotide triphosphate hydrolases"/>
    <property type="match status" value="1"/>
</dbReference>
<dbReference type="EMBL" id="CP031310">
    <property type="protein sequence ID" value="QCC51760.1"/>
    <property type="molecule type" value="Genomic_DNA"/>
</dbReference>
<evidence type="ECO:0000313" key="7">
    <source>
        <dbReference type="Proteomes" id="UP000296706"/>
    </source>
</evidence>
<dbReference type="SMART" id="SM00382">
    <property type="entry name" value="AAA"/>
    <property type="match status" value="1"/>
</dbReference>
<dbReference type="AlphaFoldDB" id="A0A4D6HD81"/>
<evidence type="ECO:0000313" key="6">
    <source>
        <dbReference type="EMBL" id="QCC51760.1"/>
    </source>
</evidence>
<reference evidence="6 7" key="1">
    <citation type="journal article" date="2019" name="Nat. Commun.">
        <title>A new type of DNA phosphorothioation-based antiviral system in archaea.</title>
        <authorList>
            <person name="Xiong L."/>
            <person name="Liu S."/>
            <person name="Chen S."/>
            <person name="Xiao Y."/>
            <person name="Zhu B."/>
            <person name="Gao Y."/>
            <person name="Zhang Y."/>
            <person name="Chen B."/>
            <person name="Luo J."/>
            <person name="Deng Z."/>
            <person name="Chen X."/>
            <person name="Wang L."/>
            <person name="Chen S."/>
        </authorList>
    </citation>
    <scope>NUCLEOTIDE SEQUENCE [LARGE SCALE GENOMIC DNA]</scope>
    <source>
        <strain evidence="6 7">CBA1105</strain>
    </source>
</reference>
<keyword evidence="3" id="KW-0067">ATP-binding</keyword>
<evidence type="ECO:0000259" key="5">
    <source>
        <dbReference type="SMART" id="SM00382"/>
    </source>
</evidence>
<proteinExistence type="inferred from homology"/>
<dbReference type="InterPro" id="IPR003593">
    <property type="entry name" value="AAA+_ATPase"/>
</dbReference>
<evidence type="ECO:0000256" key="1">
    <source>
        <dbReference type="ARBA" id="ARBA00006914"/>
    </source>
</evidence>
<dbReference type="RefSeq" id="WP_049994627.1">
    <property type="nucleotide sequence ID" value="NZ_CP031310.1"/>
</dbReference>
<dbReference type="GO" id="GO:0005524">
    <property type="term" value="F:ATP binding"/>
    <property type="evidence" value="ECO:0007669"/>
    <property type="project" value="UniProtKB-KW"/>
</dbReference>
<dbReference type="InterPro" id="IPR050221">
    <property type="entry name" value="26S_Proteasome_ATPase"/>
</dbReference>
<protein>
    <submittedName>
        <fullName evidence="6">AAA family ATPase</fullName>
    </submittedName>
</protein>
<feature type="region of interest" description="Disordered" evidence="4">
    <location>
        <begin position="25"/>
        <end position="56"/>
    </location>
</feature>
<dbReference type="Proteomes" id="UP000296706">
    <property type="component" value="Chromosome"/>
</dbReference>
<keyword evidence="2" id="KW-0547">Nucleotide-binding</keyword>
<dbReference type="KEGG" id="hsn:DV733_11160"/>
<dbReference type="Pfam" id="PF22977">
    <property type="entry name" value="WHD"/>
    <property type="match status" value="1"/>
</dbReference>
<dbReference type="Pfam" id="PF00004">
    <property type="entry name" value="AAA"/>
    <property type="match status" value="1"/>
</dbReference>